<dbReference type="AlphaFoldDB" id="A0A1W6BXT8"/>
<protein>
    <recommendedName>
        <fullName evidence="3">Periplasmic protein</fullName>
    </recommendedName>
</protein>
<gene>
    <name evidence="1" type="ORF">CCUN_1298</name>
</gene>
<dbReference type="EMBL" id="CP020867">
    <property type="protein sequence ID" value="ARJ56887.1"/>
    <property type="molecule type" value="Genomic_DNA"/>
</dbReference>
<dbReference type="eggNOG" id="COG2911">
    <property type="taxonomic scope" value="Bacteria"/>
</dbReference>
<sequence>MKKILYGFLVLILVLLVAIYTLLFTSFGNGIVANYAQNKIKQNTGLDLNITRFDLRFSSLNLEASLADLAKLNLEGNLSLLSLGFDLSYLINFDKNYAKTMGLNLDKNLEFQGDIKGKASDFIVNGKGYLLGSHVLLDSRIYNYSPIALNLDAKNLKIEDIEHLLNSNEYLKGNIDIMAKIEAKDLKPDGNAIIKLYTNSINYEQIKKDFGIDLPKKSELNSEILATIKENQIYAVSKTSNDYLNLQTQKTLYDLTKNTLNTDFELKIPNLAKLESLTQTKLNGALNVMGNLSLLNNALNTLDASIDGLGGDVNASLKDNKLVALLKDVKLERLLALAGYGSLAQGNLNAHLQSMGLDFKNFNAVAQINNAKINPSEIKRLTKLDFPNNSFSLDAKANAKNGVIDYNALLASNLLNIKKLNGTYNLNNNELKVDTQAFIDDLSQFNALSGQKLQGNLALDSKAHLIGSNIQNLNADFNLAGGSIKANSNGKTLDLDISKLDLEKLFVITGMPNYANGLINAKGHLNSIDFKNLNGNVNLEAKGLLNATTLSKILEKKFPNNTSYDLKADINLKNNIANFDSSLKSSLANLTHFKGSFDINKILLNSDFVLDVSDFSKLGFLLDRKLSGKALFNGKLDFDKGINASIKSENLFEGKLDSTLKNNVLNANLTDVELSNLTKSFDLSDIYQGRASLNVNYNLLSENGQVNLNMKEGRLKQNAITNAIKLITLKDITDDVFHTAKADATIRKELIDFNLNMQAQRSNIQIAKGNFNSKNGTLNVPFEAKLDRADFKGVITGTSENPKVKLDTKSVVNTLKNVIGGQESNSHKENKPVNKLLKKIF</sequence>
<proteinExistence type="predicted"/>
<name>A0A1W6BXT8_9BACT</name>
<dbReference type="RefSeq" id="WP_027306009.1">
    <property type="nucleotide sequence ID" value="NZ_CP020867.1"/>
</dbReference>
<dbReference type="KEGG" id="ccun:CCUN_1298"/>
<accession>A0A1W6BXT8</accession>
<dbReference type="OrthoDB" id="5341790at2"/>
<organism evidence="1 2">
    <name type="scientific">Campylobacter cuniculorum DSM 23162 = LMG 24588</name>
    <dbReference type="NCBI Taxonomy" id="1121267"/>
    <lineage>
        <taxon>Bacteria</taxon>
        <taxon>Pseudomonadati</taxon>
        <taxon>Campylobacterota</taxon>
        <taxon>Epsilonproteobacteria</taxon>
        <taxon>Campylobacterales</taxon>
        <taxon>Campylobacteraceae</taxon>
        <taxon>Campylobacter</taxon>
    </lineage>
</organism>
<dbReference type="Proteomes" id="UP000192902">
    <property type="component" value="Chromosome"/>
</dbReference>
<dbReference type="STRING" id="1121267.CCUN_1298"/>
<evidence type="ECO:0008006" key="3">
    <source>
        <dbReference type="Google" id="ProtNLM"/>
    </source>
</evidence>
<evidence type="ECO:0000313" key="1">
    <source>
        <dbReference type="EMBL" id="ARJ56887.1"/>
    </source>
</evidence>
<reference evidence="1 2" key="1">
    <citation type="submission" date="2017-04" db="EMBL/GenBank/DDBJ databases">
        <title>Complete genome sequence of the Campylobacter cuniculorum type strain LMG24588.</title>
        <authorList>
            <person name="Miller W.G."/>
            <person name="Yee E."/>
            <person name="Revez J."/>
            <person name="Bono J.L."/>
            <person name="Rossi M."/>
        </authorList>
    </citation>
    <scope>NUCLEOTIDE SEQUENCE [LARGE SCALE GENOMIC DNA]</scope>
    <source>
        <strain evidence="1 2">LMG 24588</strain>
    </source>
</reference>
<evidence type="ECO:0000313" key="2">
    <source>
        <dbReference type="Proteomes" id="UP000192902"/>
    </source>
</evidence>